<dbReference type="AGR" id="FB:FBgn0261831"/>
<reference evidence="2 4" key="1">
    <citation type="journal article" date="2000" name="Science">
        <title>The genome sequence of Drosophila melanogaster.</title>
        <authorList>
            <person name="Adams M.D."/>
            <person name="Celniker S.E."/>
            <person name="Holt R.A."/>
            <person name="Evans C.A."/>
            <person name="Gocayne J.D."/>
            <person name="Amanatides P.G."/>
            <person name="Scherer S.E."/>
            <person name="Li P.W."/>
            <person name="Hoskins R.A."/>
            <person name="Galle R.F."/>
            <person name="George R.A."/>
            <person name="Lewis S.E."/>
            <person name="Richards S."/>
            <person name="Ashburner M."/>
            <person name="Henderson S.N."/>
            <person name="Sutton G.G."/>
            <person name="Wortman J.R."/>
            <person name="Yandell M.D."/>
            <person name="Zhang Q."/>
            <person name="Chen L.X."/>
            <person name="Brandon R.C."/>
            <person name="Rogers Y.H."/>
            <person name="Blazej R.G."/>
            <person name="Champe M."/>
            <person name="Pfeiffer B.D."/>
            <person name="Wan K.H."/>
            <person name="Doyle C."/>
            <person name="Baxter E.G."/>
            <person name="Helt G."/>
            <person name="Nelson C.R."/>
            <person name="Gabor G.L."/>
            <person name="Abril J.F."/>
            <person name="Agbayani A."/>
            <person name="An H.J."/>
            <person name="Andrews-Pfannkoch C."/>
            <person name="Baldwin D."/>
            <person name="Ballew R.M."/>
            <person name="Basu A."/>
            <person name="Baxendale J."/>
            <person name="Bayraktaroglu L."/>
            <person name="Beasley E.M."/>
            <person name="Beeson K.Y."/>
            <person name="Benos P.V."/>
            <person name="Berman B.P."/>
            <person name="Bhandari D."/>
            <person name="Bolshakov S."/>
            <person name="Borkova D."/>
            <person name="Botchan M.R."/>
            <person name="Bouck J."/>
            <person name="Brokstein P."/>
            <person name="Brottier P."/>
            <person name="Burtis K.C."/>
            <person name="Busam D.A."/>
            <person name="Butler H."/>
            <person name="Cadieu E."/>
            <person name="Center A."/>
            <person name="Chandra I."/>
            <person name="Cherry J.M."/>
            <person name="Cawley S."/>
            <person name="Dahlke C."/>
            <person name="Davenport L.B."/>
            <person name="Davies P."/>
            <person name="de Pablos B."/>
            <person name="Delcher A."/>
            <person name="Deng Z."/>
            <person name="Mays A.D."/>
            <person name="Dew I."/>
            <person name="Dietz S.M."/>
            <person name="Dodson K."/>
            <person name="Doup L.E."/>
            <person name="Downes M."/>
            <person name="Dugan-Rocha S."/>
            <person name="Dunkov B.C."/>
            <person name="Dunn P."/>
            <person name="Durbin K.J."/>
            <person name="Evangelista C.C."/>
            <person name="Ferraz C."/>
            <person name="Ferriera S."/>
            <person name="Fleischmann W."/>
            <person name="Fosler C."/>
            <person name="Gabrielian A.E."/>
            <person name="Garg N.S."/>
            <person name="Gelbart W.M."/>
            <person name="Glasser K."/>
            <person name="Glodek A."/>
            <person name="Gong F."/>
            <person name="Gorrell J.H."/>
            <person name="Gu Z."/>
            <person name="Guan P."/>
            <person name="Harris M."/>
            <person name="Harris N.L."/>
            <person name="Harvey D."/>
            <person name="Heiman T.J."/>
            <person name="Hernandez J.R."/>
            <person name="Houck J."/>
            <person name="Hostin D."/>
            <person name="Houston K.A."/>
            <person name="Howland T.J."/>
            <person name="Wei M.H."/>
            <person name="Ibegwam C."/>
            <person name="Jalali M."/>
            <person name="Kalush F."/>
            <person name="Karpen G.H."/>
            <person name="Ke Z."/>
            <person name="Kennison J.A."/>
            <person name="Ketchum K.A."/>
            <person name="Kimmel B.E."/>
            <person name="Kodira C.D."/>
            <person name="Kraft C."/>
            <person name="Kravitz S."/>
            <person name="Kulp D."/>
            <person name="Lai Z."/>
            <person name="Lasko P."/>
            <person name="Lei Y."/>
            <person name="Levitsky A.A."/>
            <person name="Li J."/>
            <person name="Li Z."/>
            <person name="Liang Y."/>
            <person name="Lin X."/>
            <person name="Liu X."/>
            <person name="Mattei B."/>
            <person name="McIntosh T.C."/>
            <person name="McLeod M.P."/>
            <person name="McPherson D."/>
            <person name="Merkulov G."/>
            <person name="Milshina N.V."/>
            <person name="Mobarry C."/>
            <person name="Morris J."/>
            <person name="Moshrefi A."/>
            <person name="Mount S.M."/>
            <person name="Moy M."/>
            <person name="Murphy B."/>
            <person name="Murphy L."/>
            <person name="Muzny D.M."/>
            <person name="Nelson D.L."/>
            <person name="Nelson D.R."/>
            <person name="Nelson K.A."/>
            <person name="Nixon K."/>
            <person name="Nusskern D.R."/>
            <person name="Pacleb J.M."/>
            <person name="Palazzolo M."/>
            <person name="Pittman G.S."/>
            <person name="Pan S."/>
            <person name="Pollard J."/>
            <person name="Puri V."/>
            <person name="Reese M.G."/>
            <person name="Reinert K."/>
            <person name="Remington K."/>
            <person name="Saunders R.D."/>
            <person name="Scheeler F."/>
            <person name="Shen H."/>
            <person name="Shue B.C."/>
            <person name="Siden-Kiamos I."/>
            <person name="Simpson M."/>
            <person name="Skupski M.P."/>
            <person name="Smith T."/>
            <person name="Spier E."/>
            <person name="Spradling A.C."/>
            <person name="Stapleton M."/>
            <person name="Strong R."/>
            <person name="Sun E."/>
            <person name="Svirskas R."/>
            <person name="Tector C."/>
            <person name="Turner R."/>
            <person name="Venter E."/>
            <person name="Wang A.H."/>
            <person name="Wang X."/>
            <person name="Wang Z.Y."/>
            <person name="Wassarman D.A."/>
            <person name="Weinstock G.M."/>
            <person name="Weissenbach J."/>
            <person name="Williams S.M."/>
            <person name="WoodageT"/>
            <person name="Worley K.C."/>
            <person name="Wu D."/>
            <person name="Yang S."/>
            <person name="Yao Q.A."/>
            <person name="Ye J."/>
            <person name="Yeh R.F."/>
            <person name="Zaveri J.S."/>
            <person name="Zhan M."/>
            <person name="Zhang G."/>
            <person name="Zhao Q."/>
            <person name="Zheng L."/>
            <person name="Zheng X.H."/>
            <person name="Zhong F.N."/>
            <person name="Zhong W."/>
            <person name="Zhou X."/>
            <person name="Zhu S."/>
            <person name="Zhu X."/>
            <person name="Smith H.O."/>
            <person name="Gibbs R.A."/>
            <person name="Myers E.W."/>
            <person name="Rubin G.M."/>
            <person name="Venter J.C."/>
        </authorList>
    </citation>
    <scope>NUCLEOTIDE SEQUENCE [LARGE SCALE GENOMIC DNA]</scope>
    <source>
        <strain evidence="4">Berkeley</strain>
    </source>
</reference>
<reference evidence="2 4" key="7">
    <citation type="journal article" date="2007" name="Science">
        <title>The Release 5.1 annotation of Drosophila melanogaster heterochromatin.</title>
        <authorList>
            <person name="Smith C.D."/>
            <person name="Shu S."/>
            <person name="Mungall C.J."/>
            <person name="Karpen G.H."/>
        </authorList>
    </citation>
    <scope>NUCLEOTIDE SEQUENCE [LARGE SCALE GENOMIC DNA]</scope>
    <source>
        <strain evidence="4">Berkeley</strain>
    </source>
</reference>
<dbReference type="AlphaFoldDB" id="M9MRG9"/>
<dbReference type="FlyBase" id="FBgn0261831">
    <property type="gene designation" value="CG42763"/>
</dbReference>
<dbReference type="KEGG" id="dme:Dmel_CG42763"/>
<dbReference type="EMBL" id="AE014134">
    <property type="protein sequence ID" value="ADV36967.1"/>
    <property type="molecule type" value="Genomic_DNA"/>
</dbReference>
<accession>M9MRG9</accession>
<name>M9MRG9_DROME</name>
<reference evidence="2 4" key="2">
    <citation type="journal article" date="2002" name="Genome Biol.">
        <title>Finishing a whole-genome shotgun: release 3 of the Drosophila melanogaster euchromatic genome sequence.</title>
        <authorList>
            <person name="Celniker S.E."/>
            <person name="Wheeler D.A."/>
            <person name="Kronmiller B."/>
            <person name="Carlson J.W."/>
            <person name="Halpern A."/>
            <person name="Patel S."/>
            <person name="Adams M."/>
            <person name="Champe M."/>
            <person name="Dugan S.P."/>
            <person name="Frise E."/>
            <person name="Hodgson A."/>
            <person name="George R.A."/>
            <person name="Hoskins R.A."/>
            <person name="Laverty T."/>
            <person name="Muzny D.M."/>
            <person name="Nelson C.R."/>
            <person name="Pacleb J.M."/>
            <person name="Park S."/>
            <person name="Pfeiffer B.D."/>
            <person name="Richards S."/>
            <person name="Sodergren E.J."/>
            <person name="Svirskas R."/>
            <person name="Tabor P.E."/>
            <person name="Wan K."/>
            <person name="Stapleton M."/>
            <person name="Sutton G.G."/>
            <person name="Venter C."/>
            <person name="Weinstock G."/>
            <person name="Scherer S.E."/>
            <person name="Myers E.W."/>
            <person name="Gibbs R.A."/>
            <person name="Rubin G.M."/>
        </authorList>
    </citation>
    <scope>NUCLEOTIDE SEQUENCE [LARGE SCALE GENOMIC DNA]</scope>
    <source>
        <strain evidence="4">Berkeley</strain>
    </source>
</reference>
<evidence type="ECO:0000313" key="2">
    <source>
        <dbReference type="EMBL" id="ADV36967.1"/>
    </source>
</evidence>
<reference evidence="2 4" key="6">
    <citation type="journal article" date="2005" name="PLoS Comput. Biol.">
        <title>Combined evidence annotation of transposable elements in genome sequences.</title>
        <authorList>
            <person name="Quesneville H."/>
            <person name="Bergman C.M."/>
            <person name="Andrieu O."/>
            <person name="Autard D."/>
            <person name="Nouaud D."/>
            <person name="Ashburner M."/>
            <person name="Anxolabehere D."/>
        </authorList>
    </citation>
    <scope>NUCLEOTIDE SEQUENCE [LARGE SCALE GENOMIC DNA]</scope>
    <source>
        <strain evidence="4">Berkeley</strain>
    </source>
</reference>
<dbReference type="ExpressionAtlas" id="M9MRG9">
    <property type="expression patterns" value="baseline"/>
</dbReference>
<dbReference type="PhylomeDB" id="M9MRG9"/>
<dbReference type="OrthoDB" id="7825698at2759"/>
<reference evidence="2 4" key="11">
    <citation type="journal article" date="2015" name="Genome Res.">
        <title>The Release 6 reference sequence of the Drosophila melanogaster genome.</title>
        <authorList>
            <person name="Hoskins R.A."/>
            <person name="Carlson J.W."/>
            <person name="Wan K.H."/>
            <person name="Park S."/>
            <person name="Mendez I."/>
            <person name="Galle S.E."/>
            <person name="Booth B.W."/>
            <person name="Pfeiffer B.D."/>
            <person name="George R.A."/>
            <person name="Svirskas R."/>
            <person name="Krzywinski M."/>
            <person name="Schein J."/>
            <person name="Accardo M.C."/>
            <person name="Damia E."/>
            <person name="Messina G."/>
            <person name="Mendez-Lago M."/>
            <person name="de Pablos B."/>
            <person name="Demakova O.V."/>
            <person name="Andreyeva E.N."/>
            <person name="Boldyreva L.V."/>
            <person name="Marra M."/>
            <person name="Carvalho A.B."/>
            <person name="Dimitri P."/>
            <person name="Villasante A."/>
            <person name="Zhimulev I.F."/>
            <person name="Rubin G.M."/>
            <person name="Karpen G.H."/>
            <person name="Celniker S.E."/>
        </authorList>
    </citation>
    <scope>NUCLEOTIDE SEQUENCE [LARGE SCALE GENOMIC DNA]</scope>
    <source>
        <strain evidence="4">Berkeley</strain>
    </source>
</reference>
<reference evidence="2 4" key="8">
    <citation type="journal article" date="2007" name="Science">
        <title>Sequence finishing and mapping of Drosophila melanogaster heterochromatin.</title>
        <authorList>
            <person name="Hoskins R.A."/>
            <person name="Carlson J.W."/>
            <person name="Kennedy C."/>
            <person name="Acevedo D."/>
            <person name="Evans-Holm M."/>
            <person name="Frise E."/>
            <person name="Wan K.H."/>
            <person name="Park S."/>
            <person name="Mendez-Lago M."/>
            <person name="Rossi F."/>
            <person name="Villasante A."/>
            <person name="Dimitri P."/>
            <person name="Karpen G.H."/>
            <person name="Celniker S.E."/>
        </authorList>
    </citation>
    <scope>NUCLEOTIDE SEQUENCE [LARGE SCALE GENOMIC DNA]</scope>
    <source>
        <strain evidence="4">Berkeley</strain>
    </source>
</reference>
<dbReference type="GeneID" id="10178889"/>
<reference evidence="2 4" key="10">
    <citation type="journal article" date="2015" name="G3 (Bethesda)">
        <title>Gene Model Annotations for Drosophila melanogaster: The Rule-Benders.</title>
        <authorList>
            <consortium name="FlyBase Consortium"/>
            <person name="Crosby M.A."/>
            <person name="Gramates L.S."/>
            <person name="Dos Santos G."/>
            <person name="Matthews B.B."/>
            <person name="St Pierre S.E."/>
            <person name="Zhou P."/>
            <person name="Schroeder A.J."/>
            <person name="Falls K."/>
            <person name="Emmert D.B."/>
            <person name="Russo S.M."/>
            <person name="Gelbart W.M."/>
            <person name="null"/>
        </authorList>
    </citation>
    <scope>NUCLEOTIDE SEQUENCE [LARGE SCALE GENOMIC DNA]</scope>
    <source>
        <strain evidence="4">Berkeley</strain>
    </source>
</reference>
<evidence type="ECO:0000313" key="4">
    <source>
        <dbReference type="Proteomes" id="UP000000803"/>
    </source>
</evidence>
<dbReference type="InParanoid" id="M9MRG9"/>
<dbReference type="PaxDb" id="7227-FBpp0292453"/>
<reference evidence="2 4" key="3">
    <citation type="journal article" date="2002" name="Genome Biol.">
        <title>Annotation of the Drosophila melanogaster euchromatic genome: a systematic review.</title>
        <authorList>
            <person name="Misra S."/>
            <person name="Crosby M.A."/>
            <person name="Mungall C.J."/>
            <person name="Matthews B.B."/>
            <person name="Campbell K.S."/>
            <person name="Hradecky P."/>
            <person name="Huang Y."/>
            <person name="Kaminker J.S."/>
            <person name="Millburn G.H."/>
            <person name="Prochnik S.E."/>
            <person name="Smith C.D."/>
            <person name="Tupy J.L."/>
            <person name="Whitfied E.J."/>
            <person name="Bayraktaroglu L."/>
            <person name="Berman B.P."/>
            <person name="Bettencourt B.R."/>
            <person name="Celniker S.E."/>
            <person name="de Grey A.D."/>
            <person name="Drysdale R.A."/>
            <person name="Harris N.L."/>
            <person name="Richter J."/>
            <person name="Russo S."/>
            <person name="Schroeder A.J."/>
            <person name="Shu S.Q."/>
            <person name="Stapleton M."/>
            <person name="Yamada C."/>
            <person name="Ashburner M."/>
            <person name="Gelbart W.M."/>
            <person name="Rubin G.M."/>
            <person name="Lewis S.E."/>
        </authorList>
    </citation>
    <scope>GENOME REANNOTATION</scope>
    <source>
        <strain evidence="4">Berkeley</strain>
    </source>
</reference>
<dbReference type="DNASU" id="10178889"/>
<evidence type="ECO:0000313" key="3">
    <source>
        <dbReference type="FlyBase" id="FBgn0261831"/>
    </source>
</evidence>
<dbReference type="Proteomes" id="UP000000803">
    <property type="component" value="Chromosome 2L"/>
</dbReference>
<feature type="chain" id="PRO_5004100785" evidence="1">
    <location>
        <begin position="23"/>
        <end position="191"/>
    </location>
</feature>
<dbReference type="Bgee" id="FBgn0261831">
    <property type="expression patterns" value="Expressed in pupa and 8 other cell types or tissues"/>
</dbReference>
<organism evidence="2 4">
    <name type="scientific">Drosophila melanogaster</name>
    <name type="common">Fruit fly</name>
    <dbReference type="NCBI Taxonomy" id="7227"/>
    <lineage>
        <taxon>Eukaryota</taxon>
        <taxon>Metazoa</taxon>
        <taxon>Ecdysozoa</taxon>
        <taxon>Arthropoda</taxon>
        <taxon>Hexapoda</taxon>
        <taxon>Insecta</taxon>
        <taxon>Pterygota</taxon>
        <taxon>Neoptera</taxon>
        <taxon>Endopterygota</taxon>
        <taxon>Diptera</taxon>
        <taxon>Brachycera</taxon>
        <taxon>Muscomorpha</taxon>
        <taxon>Ephydroidea</taxon>
        <taxon>Drosophilidae</taxon>
        <taxon>Drosophila</taxon>
        <taxon>Sophophora</taxon>
    </lineage>
</organism>
<sequence length="191" mass="21822">MIKEIYFQLVIVSLAVLLPANSYPLEPNAENACEFIRNVARFPDDENAWWEKSKSLANSILETKINYKGSYRSCNQYVATLQNLKNRGNELNASSPWAQIIEYLNASSQEYEGGPCTDEEPYSYIYSSNIKNMKNDIRELSQHVKDQIEYHNLVAHIDTNVNTIINTLSGFSIPILKYLTRFPSAKCTLPN</sequence>
<reference evidence="2 4" key="5">
    <citation type="journal article" date="2002" name="Genome Biol.">
        <title>Heterochromatic sequences in a Drosophila whole-genome shotgun assembly.</title>
        <authorList>
            <person name="Hoskins R.A."/>
            <person name="Smith C.D."/>
            <person name="Carlson J.W."/>
            <person name="Carvalho A.B."/>
            <person name="Halpern A."/>
            <person name="Kaminker J.S."/>
            <person name="Kennedy C."/>
            <person name="Mungall C.J."/>
            <person name="Sullivan B.A."/>
            <person name="Sutton G.G."/>
            <person name="Yasuhara J.C."/>
            <person name="Wakimoto B.T."/>
            <person name="Myers E.W."/>
            <person name="Celniker S.E."/>
            <person name="Rubin G.M."/>
            <person name="Karpen G.H."/>
        </authorList>
    </citation>
    <scope>NUCLEOTIDE SEQUENCE [LARGE SCALE GENOMIC DNA]</scope>
    <source>
        <strain evidence="4">Berkeley</strain>
    </source>
</reference>
<evidence type="ECO:0000256" key="1">
    <source>
        <dbReference type="SAM" id="SignalP"/>
    </source>
</evidence>
<keyword evidence="4" id="KW-1185">Reference proteome</keyword>
<reference evidence="2 4" key="4">
    <citation type="journal article" date="2002" name="Genome Biol.">
        <title>The transposable elements of the Drosophila melanogaster euchromatin: a genomics perspective.</title>
        <authorList>
            <person name="Kaminker J.S."/>
            <person name="Bergman C.M."/>
            <person name="Kronmiller B."/>
            <person name="Carlson J."/>
            <person name="Svirskas R."/>
            <person name="Patel S."/>
            <person name="Frise E."/>
            <person name="Wheeler D.A."/>
            <person name="Lewis S.E."/>
            <person name="Rubin G.M."/>
            <person name="Ashburner M."/>
            <person name="Celniker S.E."/>
        </authorList>
    </citation>
    <scope>NUCLEOTIDE SEQUENCE [LARGE SCALE GENOMIC DNA]</scope>
    <source>
        <strain evidence="4">Berkeley</strain>
    </source>
</reference>
<keyword evidence="1" id="KW-0732">Signal</keyword>
<dbReference type="VEuPathDB" id="VectorBase:FBgn0261831"/>
<feature type="signal peptide" evidence="1">
    <location>
        <begin position="1"/>
        <end position="22"/>
    </location>
</feature>
<gene>
    <name evidence="2" type="primary">Dmel\CG42763</name>
    <name evidence="2 3" type="ORF">CG42763</name>
    <name evidence="2" type="ORF">Dmel_CG42763</name>
</gene>
<dbReference type="RefSeq" id="NP_001188717.1">
    <property type="nucleotide sequence ID" value="NM_001201788.3"/>
</dbReference>
<protein>
    <submittedName>
        <fullName evidence="2">Uncharacterized protein</fullName>
    </submittedName>
</protein>
<reference evidence="2 4" key="9">
    <citation type="journal article" date="2015" name="G3 (Bethesda)">
        <title>Gene Model Annotations for Drosophila melanogaster: Impact of High-Throughput Data.</title>
        <authorList>
            <consortium name="FlyBase Consortium"/>
            <person name="Matthews B.B."/>
            <person name="Dos Santos G."/>
            <person name="Crosby M.A."/>
            <person name="Emmert D.B."/>
            <person name="St Pierre S.E."/>
            <person name="Gramates L.S."/>
            <person name="Zhou P."/>
            <person name="Schroeder A.J."/>
            <person name="Falls K."/>
            <person name="Strelets V."/>
            <person name="Russo S.M."/>
            <person name="Gelbart W.M."/>
            <person name="null"/>
        </authorList>
    </citation>
    <scope>NUCLEOTIDE SEQUENCE [LARGE SCALE GENOMIC DNA]</scope>
    <source>
        <strain evidence="4">Berkeley</strain>
    </source>
</reference>
<proteinExistence type="predicted"/>
<dbReference type="BioGRID-ORCS" id="10178889">
    <property type="hits" value="0 hits in 1 CRISPR screen"/>
</dbReference>
<dbReference type="SMR" id="M9MRG9"/>
<dbReference type="HOGENOM" id="CLU_1422857_0_0_1"/>